<dbReference type="AlphaFoldDB" id="A0A6I6FDM9"/>
<evidence type="ECO:0000313" key="2">
    <source>
        <dbReference type="EMBL" id="QGU95985.1"/>
    </source>
</evidence>
<gene>
    <name evidence="2" type="ORF">GOM49_13600</name>
</gene>
<keyword evidence="3" id="KW-1185">Reference proteome</keyword>
<evidence type="ECO:0000259" key="1">
    <source>
        <dbReference type="Pfam" id="PF13847"/>
    </source>
</evidence>
<reference evidence="2 3" key="1">
    <citation type="submission" date="2019-12" db="EMBL/GenBank/DDBJ databases">
        <title>Genome sequenceing of Clostridium bovifaecis.</title>
        <authorList>
            <person name="Yao Y."/>
        </authorList>
    </citation>
    <scope>NUCLEOTIDE SEQUENCE [LARGE SCALE GENOMIC DNA]</scope>
    <source>
        <strain evidence="2 3">BXX</strain>
    </source>
</reference>
<dbReference type="GO" id="GO:0008168">
    <property type="term" value="F:methyltransferase activity"/>
    <property type="evidence" value="ECO:0007669"/>
    <property type="project" value="UniProtKB-KW"/>
</dbReference>
<proteinExistence type="predicted"/>
<dbReference type="SUPFAM" id="SSF53335">
    <property type="entry name" value="S-adenosyl-L-methionine-dependent methyltransferases"/>
    <property type="match status" value="1"/>
</dbReference>
<name>A0A6I6FDM9_9CLOT</name>
<protein>
    <submittedName>
        <fullName evidence="2">Methyltransferase domain-containing protein</fullName>
    </submittedName>
</protein>
<dbReference type="InterPro" id="IPR025714">
    <property type="entry name" value="Methyltranfer_dom"/>
</dbReference>
<feature type="domain" description="Methyltransferase" evidence="1">
    <location>
        <begin position="22"/>
        <end position="81"/>
    </location>
</feature>
<evidence type="ECO:0000313" key="3">
    <source>
        <dbReference type="Proteomes" id="UP000422764"/>
    </source>
</evidence>
<sequence length="127" mass="14140">MELCRKYEEIILKQISVDKNIVTLVDIGCGYGTFLLLASELISGNAIGIDIDEKMVEAFKNKIQDNNISNAHVIHGDISKGETARGSSMEVRPKPETIIEWASKAGFTLKSQIDIPPYHFDLVFTNK</sequence>
<dbReference type="EMBL" id="CP046522">
    <property type="protein sequence ID" value="QGU95985.1"/>
    <property type="molecule type" value="Genomic_DNA"/>
</dbReference>
<dbReference type="Pfam" id="PF13847">
    <property type="entry name" value="Methyltransf_31"/>
    <property type="match status" value="1"/>
</dbReference>
<dbReference type="Proteomes" id="UP000422764">
    <property type="component" value="Chromosome"/>
</dbReference>
<dbReference type="InterPro" id="IPR029063">
    <property type="entry name" value="SAM-dependent_MTases_sf"/>
</dbReference>
<dbReference type="Gene3D" id="3.40.50.150">
    <property type="entry name" value="Vaccinia Virus protein VP39"/>
    <property type="match status" value="1"/>
</dbReference>
<dbReference type="CDD" id="cd02440">
    <property type="entry name" value="AdoMet_MTases"/>
    <property type="match status" value="1"/>
</dbReference>
<dbReference type="GO" id="GO:0032259">
    <property type="term" value="P:methylation"/>
    <property type="evidence" value="ECO:0007669"/>
    <property type="project" value="UniProtKB-KW"/>
</dbReference>
<keyword evidence="2" id="KW-0489">Methyltransferase</keyword>
<organism evidence="2 3">
    <name type="scientific">Clostridium bovifaecis</name>
    <dbReference type="NCBI Taxonomy" id="2184719"/>
    <lineage>
        <taxon>Bacteria</taxon>
        <taxon>Bacillati</taxon>
        <taxon>Bacillota</taxon>
        <taxon>Clostridia</taxon>
        <taxon>Eubacteriales</taxon>
        <taxon>Clostridiaceae</taxon>
        <taxon>Clostridium</taxon>
    </lineage>
</organism>
<keyword evidence="2" id="KW-0808">Transferase</keyword>
<accession>A0A6I6FDM9</accession>